<dbReference type="PANTHER" id="PTHR22923:SF64">
    <property type="entry name" value="C1Q-RELATED FACTOR"/>
    <property type="match status" value="1"/>
</dbReference>
<proteinExistence type="predicted"/>
<dbReference type="PANTHER" id="PTHR22923">
    <property type="entry name" value="CEREBELLIN-RELATED"/>
    <property type="match status" value="1"/>
</dbReference>
<feature type="coiled-coil region" evidence="4">
    <location>
        <begin position="52"/>
        <end position="79"/>
    </location>
</feature>
<dbReference type="Gene3D" id="2.60.120.40">
    <property type="match status" value="1"/>
</dbReference>
<dbReference type="RefSeq" id="XP_017578573.1">
    <property type="nucleotide sequence ID" value="XM_017723084.1"/>
</dbReference>
<evidence type="ECO:0000313" key="8">
    <source>
        <dbReference type="Proteomes" id="UP001501920"/>
    </source>
</evidence>
<feature type="domain" description="C1q" evidence="6">
    <location>
        <begin position="79"/>
        <end position="217"/>
    </location>
</feature>
<sequence length="217" mass="23653">MIMTSISSTVGSLAMREFYLVLLVLLGCSYSSVGQVPDETGTSLGSIDGQIGIDLLKALQALEAKLQANEEELERLKKKESYKIAFAASLGSDGTYGPYSMDTNLVYSNVFSNTGNAYNSSTGIFTAPIKGLYHFSFSGINSPPTSMFLLLYKNEKLIISCYTNPSDDRFYTASNSVSLNLEVGDQVYMRLGSDTSVFNNVNSHTTFLGHLLYANLE</sequence>
<dbReference type="InterPro" id="IPR008983">
    <property type="entry name" value="Tumour_necrosis_fac-like_dom"/>
</dbReference>
<keyword evidence="2" id="KW-0964">Secreted</keyword>
<dbReference type="InterPro" id="IPR050822">
    <property type="entry name" value="Cerebellin_Synaptic_Org"/>
</dbReference>
<dbReference type="InterPro" id="IPR001073">
    <property type="entry name" value="C1q_dom"/>
</dbReference>
<dbReference type="GeneID" id="108442841"/>
<organism evidence="7 8">
    <name type="scientific">Pygocentrus nattereri</name>
    <name type="common">Red-bellied piranha</name>
    <dbReference type="NCBI Taxonomy" id="42514"/>
    <lineage>
        <taxon>Eukaryota</taxon>
        <taxon>Metazoa</taxon>
        <taxon>Chordata</taxon>
        <taxon>Craniata</taxon>
        <taxon>Vertebrata</taxon>
        <taxon>Euteleostomi</taxon>
        <taxon>Actinopterygii</taxon>
        <taxon>Neopterygii</taxon>
        <taxon>Teleostei</taxon>
        <taxon>Ostariophysi</taxon>
        <taxon>Characiformes</taxon>
        <taxon>Characoidei</taxon>
        <taxon>Pygocentrus</taxon>
    </lineage>
</organism>
<keyword evidence="4" id="KW-0175">Coiled coil</keyword>
<evidence type="ECO:0000256" key="5">
    <source>
        <dbReference type="SAM" id="SignalP"/>
    </source>
</evidence>
<dbReference type="Proteomes" id="UP001501920">
    <property type="component" value="Chromosome 2"/>
</dbReference>
<reference evidence="7" key="3">
    <citation type="submission" date="2025-09" db="UniProtKB">
        <authorList>
            <consortium name="Ensembl"/>
        </authorList>
    </citation>
    <scope>IDENTIFICATION</scope>
</reference>
<dbReference type="SMART" id="SM00110">
    <property type="entry name" value="C1Q"/>
    <property type="match status" value="1"/>
</dbReference>
<evidence type="ECO:0000313" key="7">
    <source>
        <dbReference type="Ensembl" id="ENSPNAP00000070332.1"/>
    </source>
</evidence>
<dbReference type="PRINTS" id="PR00007">
    <property type="entry name" value="COMPLEMNTC1Q"/>
</dbReference>
<protein>
    <recommendedName>
        <fullName evidence="6">C1q domain-containing protein</fullName>
    </recommendedName>
</protein>
<comment type="subcellular location">
    <subcellularLocation>
        <location evidence="1">Secreted</location>
    </subcellularLocation>
</comment>
<feature type="signal peptide" evidence="5">
    <location>
        <begin position="1"/>
        <end position="34"/>
    </location>
</feature>
<accession>A0AAR2L6Q4</accession>
<evidence type="ECO:0000256" key="4">
    <source>
        <dbReference type="SAM" id="Coils"/>
    </source>
</evidence>
<evidence type="ECO:0000256" key="3">
    <source>
        <dbReference type="ARBA" id="ARBA00022729"/>
    </source>
</evidence>
<evidence type="ECO:0000256" key="2">
    <source>
        <dbReference type="ARBA" id="ARBA00022525"/>
    </source>
</evidence>
<reference evidence="7" key="2">
    <citation type="submission" date="2025-08" db="UniProtKB">
        <authorList>
            <consortium name="Ensembl"/>
        </authorList>
    </citation>
    <scope>IDENTIFICATION</scope>
</reference>
<feature type="chain" id="PRO_5043725610" description="C1q domain-containing protein" evidence="5">
    <location>
        <begin position="35"/>
        <end position="217"/>
    </location>
</feature>
<dbReference type="SUPFAM" id="SSF49842">
    <property type="entry name" value="TNF-like"/>
    <property type="match status" value="1"/>
</dbReference>
<evidence type="ECO:0000259" key="6">
    <source>
        <dbReference type="PROSITE" id="PS50871"/>
    </source>
</evidence>
<keyword evidence="8" id="KW-1185">Reference proteome</keyword>
<dbReference type="AlphaFoldDB" id="A0AAR2L6Q4"/>
<name>A0AAR2L6Q4_PYGNA</name>
<dbReference type="Pfam" id="PF00386">
    <property type="entry name" value="C1q"/>
    <property type="match status" value="1"/>
</dbReference>
<dbReference type="GeneTree" id="ENSGT00950000183116"/>
<dbReference type="Ensembl" id="ENSPNAT00000065002.1">
    <property type="protein sequence ID" value="ENSPNAP00000070332.1"/>
    <property type="gene ID" value="ENSPNAG00000037196.1"/>
</dbReference>
<dbReference type="GO" id="GO:0005576">
    <property type="term" value="C:extracellular region"/>
    <property type="evidence" value="ECO:0007669"/>
    <property type="project" value="UniProtKB-SubCell"/>
</dbReference>
<reference evidence="7 8" key="1">
    <citation type="submission" date="2020-10" db="EMBL/GenBank/DDBJ databases">
        <title>Pygocentrus nattereri (red-bellied piranha) genome, fPygNat1, primary haplotype.</title>
        <authorList>
            <person name="Myers G."/>
            <person name="Meyer A."/>
            <person name="Karagic N."/>
            <person name="Pippel M."/>
            <person name="Winkler S."/>
            <person name="Tracey A."/>
            <person name="Wood J."/>
            <person name="Formenti G."/>
            <person name="Howe K."/>
            <person name="Fedrigo O."/>
            <person name="Jarvis E.D."/>
        </authorList>
    </citation>
    <scope>NUCLEOTIDE SEQUENCE [LARGE SCALE GENOMIC DNA]</scope>
</reference>
<dbReference type="PROSITE" id="PS50871">
    <property type="entry name" value="C1Q"/>
    <property type="match status" value="1"/>
</dbReference>
<evidence type="ECO:0000256" key="1">
    <source>
        <dbReference type="ARBA" id="ARBA00004613"/>
    </source>
</evidence>
<keyword evidence="3 5" id="KW-0732">Signal</keyword>